<dbReference type="GO" id="GO:0005886">
    <property type="term" value="C:plasma membrane"/>
    <property type="evidence" value="ECO:0007669"/>
    <property type="project" value="TreeGrafter"/>
</dbReference>
<feature type="domain" description="FAD-binding FR-type" evidence="15">
    <location>
        <begin position="300"/>
        <end position="408"/>
    </location>
</feature>
<keyword evidence="8" id="KW-0560">Oxidoreductase</keyword>
<keyword evidence="9" id="KW-0408">Iron</keyword>
<dbReference type="PANTHER" id="PTHR11972:SF41">
    <property type="entry name" value="FERRIC REDUCTION OXIDASE 2"/>
    <property type="match status" value="1"/>
</dbReference>
<evidence type="ECO:0000256" key="14">
    <source>
        <dbReference type="SAM" id="Phobius"/>
    </source>
</evidence>
<evidence type="ECO:0000256" key="3">
    <source>
        <dbReference type="ARBA" id="ARBA00006278"/>
    </source>
</evidence>
<dbReference type="CDD" id="cd06186">
    <property type="entry name" value="NOX_Duox_like_FAD_NADP"/>
    <property type="match status" value="1"/>
</dbReference>
<evidence type="ECO:0000256" key="12">
    <source>
        <dbReference type="ARBA" id="ARBA00050970"/>
    </source>
</evidence>
<dbReference type="InterPro" id="IPR039261">
    <property type="entry name" value="FNR_nucleotide-bd"/>
</dbReference>
<keyword evidence="10" id="KW-0406">Ion transport</keyword>
<feature type="transmembrane region" description="Helical" evidence="14">
    <location>
        <begin position="573"/>
        <end position="592"/>
    </location>
</feature>
<comment type="similarity">
    <text evidence="3">Belongs to the ferric reductase (FRE) family.</text>
</comment>
<accession>A0AAF0WFI5</accession>
<gene>
    <name evidence="16" type="ORF">DCAR_0207837</name>
</gene>
<dbReference type="InterPro" id="IPR017927">
    <property type="entry name" value="FAD-bd_FR_type"/>
</dbReference>
<dbReference type="GO" id="GO:0140618">
    <property type="term" value="F:ferric-chelate reductase (NADH) activity"/>
    <property type="evidence" value="ECO:0007669"/>
    <property type="project" value="UniProtKB-EC"/>
</dbReference>
<protein>
    <recommendedName>
        <fullName evidence="13">ferric-chelate reductase (NADH)</fullName>
        <ecNumber evidence="13">1.16.1.7</ecNumber>
    </recommendedName>
</protein>
<keyword evidence="17" id="KW-1185">Reference proteome</keyword>
<evidence type="ECO:0000256" key="2">
    <source>
        <dbReference type="ARBA" id="ARBA00004141"/>
    </source>
</evidence>
<organism evidence="16 17">
    <name type="scientific">Daucus carota subsp. sativus</name>
    <name type="common">Carrot</name>
    <dbReference type="NCBI Taxonomy" id="79200"/>
    <lineage>
        <taxon>Eukaryota</taxon>
        <taxon>Viridiplantae</taxon>
        <taxon>Streptophyta</taxon>
        <taxon>Embryophyta</taxon>
        <taxon>Tracheophyta</taxon>
        <taxon>Spermatophyta</taxon>
        <taxon>Magnoliopsida</taxon>
        <taxon>eudicotyledons</taxon>
        <taxon>Gunneridae</taxon>
        <taxon>Pentapetalae</taxon>
        <taxon>asterids</taxon>
        <taxon>campanulids</taxon>
        <taxon>Apiales</taxon>
        <taxon>Apiaceae</taxon>
        <taxon>Apioideae</taxon>
        <taxon>Scandiceae</taxon>
        <taxon>Daucinae</taxon>
        <taxon>Daucus</taxon>
        <taxon>Daucus sect. Daucus</taxon>
    </lineage>
</organism>
<evidence type="ECO:0000313" key="16">
    <source>
        <dbReference type="EMBL" id="WOG88602.1"/>
    </source>
</evidence>
<dbReference type="SUPFAM" id="SSF52343">
    <property type="entry name" value="Ferredoxin reductase-like, C-terminal NADP-linked domain"/>
    <property type="match status" value="1"/>
</dbReference>
<dbReference type="SFLD" id="SFLDS00052">
    <property type="entry name" value="Ferric_Reductase_Domain"/>
    <property type="match status" value="1"/>
</dbReference>
<feature type="transmembrane region" description="Helical" evidence="14">
    <location>
        <begin position="12"/>
        <end position="32"/>
    </location>
</feature>
<evidence type="ECO:0000256" key="1">
    <source>
        <dbReference type="ARBA" id="ARBA00001974"/>
    </source>
</evidence>
<comment type="catalytic activity">
    <reaction evidence="12">
        <text>2 a Fe(II)-siderophore + NAD(+) + H(+) = 2 a Fe(III)-siderophore + NADH</text>
        <dbReference type="Rhea" id="RHEA:15061"/>
        <dbReference type="Rhea" id="RHEA-COMP:11342"/>
        <dbReference type="Rhea" id="RHEA-COMP:11344"/>
        <dbReference type="ChEBI" id="CHEBI:15378"/>
        <dbReference type="ChEBI" id="CHEBI:29033"/>
        <dbReference type="ChEBI" id="CHEBI:29034"/>
        <dbReference type="ChEBI" id="CHEBI:57540"/>
        <dbReference type="ChEBI" id="CHEBI:57945"/>
        <dbReference type="EC" id="1.16.1.7"/>
    </reaction>
</comment>
<dbReference type="SFLD" id="SFLDG01168">
    <property type="entry name" value="Ferric_reductase_subgroup_(FRE"/>
    <property type="match status" value="1"/>
</dbReference>
<dbReference type="Pfam" id="PF08022">
    <property type="entry name" value="FAD_binding_8"/>
    <property type="match status" value="1"/>
</dbReference>
<dbReference type="EMBL" id="CP093344">
    <property type="protein sequence ID" value="WOG88602.1"/>
    <property type="molecule type" value="Genomic_DNA"/>
</dbReference>
<evidence type="ECO:0000256" key="9">
    <source>
        <dbReference type="ARBA" id="ARBA00023004"/>
    </source>
</evidence>
<dbReference type="Pfam" id="PF08030">
    <property type="entry name" value="NAD_binding_6"/>
    <property type="match status" value="1"/>
</dbReference>
<dbReference type="InterPro" id="IPR013121">
    <property type="entry name" value="Fe_red_NAD-bd_6"/>
</dbReference>
<keyword evidence="4" id="KW-0813">Transport</keyword>
<keyword evidence="11 14" id="KW-0472">Membrane</keyword>
<dbReference type="AlphaFoldDB" id="A0AAF0WFI5"/>
<reference evidence="16" key="1">
    <citation type="journal article" date="2016" name="Nat. Genet.">
        <title>A high-quality carrot genome assembly provides new insights into carotenoid accumulation and asterid genome evolution.</title>
        <authorList>
            <person name="Iorizzo M."/>
            <person name="Ellison S."/>
            <person name="Senalik D."/>
            <person name="Zeng P."/>
            <person name="Satapoomin P."/>
            <person name="Huang J."/>
            <person name="Bowman M."/>
            <person name="Iovene M."/>
            <person name="Sanseverino W."/>
            <person name="Cavagnaro P."/>
            <person name="Yildiz M."/>
            <person name="Macko-Podgorni A."/>
            <person name="Moranska E."/>
            <person name="Grzebelus E."/>
            <person name="Grzebelus D."/>
            <person name="Ashrafi H."/>
            <person name="Zheng Z."/>
            <person name="Cheng S."/>
            <person name="Spooner D."/>
            <person name="Van Deynze A."/>
            <person name="Simon P."/>
        </authorList>
    </citation>
    <scope>NUCLEOTIDE SEQUENCE</scope>
    <source>
        <tissue evidence="16">Leaf</tissue>
    </source>
</reference>
<dbReference type="EC" id="1.16.1.7" evidence="13"/>
<sequence length="691" mass="78034">MDRKVAAKMMRAVILTILMVVISGHMLIWMMMPTNVYKSTWLPRIRAASSSTYFGLQGSTLLVNTFPVLFAAVLACFYLHLANTFPNQGYSSKTRGMSAWRRRVIVKGLGIVSLTELSFLIIFLALLLWSFSTYLHVGFGKITHKSAAKEGEKMWEAKLESAAKRLGFMGNLCVAFLFYPVTRGSSLLPVFGLTSESSVKYHIWVGHITMTFLSAHGVCYILFWALTNQLSEMLKWAKVGVANAAGELALLSGLLMWLTTFPRIRRKFFELFFYTHYLYIPFIFFFVIHVGISYACIMLPSFYLFIIDRYLRFLQSRQGVRLVSARVLPCLSYTPTSIMFLNVPSISKMQWHPFTISSSSSLEPETLSVIIKGEGSWSRKLFQTLSSPSSLDRLHVSIEGPYGPASTSFSRHDELVMVSGGSGITPFISIFRELVYLCETLKCKTPKILLISSFKNSSDLTMLDLLLPISSTPSELSKLNLQIEAYITRETQSITTQNSEKLPSYNVWFKPNLSNTAITPVLGQNSWLWLAAIISSSFIVFLIAMGTLTRFYIYPIDHNTNKLYPYSSRAVLNMLLISLSIAMTASGAFLWNKRNCDITERKQVQNMEGTPDSGSYTTDRELESLPQQWLAQSTSLHYGERPDLKRYLFERKEASVGVLVCGPKKMRHEVADICSSGLAQNLHFESISFSW</sequence>
<dbReference type="InterPro" id="IPR013112">
    <property type="entry name" value="FAD-bd_8"/>
</dbReference>
<dbReference type="Proteomes" id="UP000077755">
    <property type="component" value="Chromosome 2"/>
</dbReference>
<evidence type="ECO:0000256" key="4">
    <source>
        <dbReference type="ARBA" id="ARBA00022448"/>
    </source>
</evidence>
<feature type="transmembrane region" description="Helical" evidence="14">
    <location>
        <begin position="201"/>
        <end position="227"/>
    </location>
</feature>
<dbReference type="GO" id="GO:0046872">
    <property type="term" value="F:metal ion binding"/>
    <property type="evidence" value="ECO:0007669"/>
    <property type="project" value="UniProtKB-KW"/>
</dbReference>
<proteinExistence type="inferred from homology"/>
<evidence type="ECO:0000256" key="8">
    <source>
        <dbReference type="ARBA" id="ARBA00023002"/>
    </source>
</evidence>
<dbReference type="Gene3D" id="3.40.50.80">
    <property type="entry name" value="Nucleotide-binding domain of ferredoxin-NADP reductase (FNR) module"/>
    <property type="match status" value="2"/>
</dbReference>
<reference evidence="16" key="2">
    <citation type="submission" date="2022-03" db="EMBL/GenBank/DDBJ databases">
        <title>Draft title - Genomic analysis of global carrot germplasm unveils the trajectory of domestication and the origin of high carotenoid orange carrot.</title>
        <authorList>
            <person name="Iorizzo M."/>
            <person name="Ellison S."/>
            <person name="Senalik D."/>
            <person name="Macko-Podgorni A."/>
            <person name="Grzebelus D."/>
            <person name="Bostan H."/>
            <person name="Rolling W."/>
            <person name="Curaba J."/>
            <person name="Simon P."/>
        </authorList>
    </citation>
    <scope>NUCLEOTIDE SEQUENCE</scope>
    <source>
        <tissue evidence="16">Leaf</tissue>
    </source>
</reference>
<evidence type="ECO:0000313" key="17">
    <source>
        <dbReference type="Proteomes" id="UP000077755"/>
    </source>
</evidence>
<evidence type="ECO:0000256" key="7">
    <source>
        <dbReference type="ARBA" id="ARBA00022989"/>
    </source>
</evidence>
<feature type="transmembrane region" description="Helical" evidence="14">
    <location>
        <begin position="61"/>
        <end position="83"/>
    </location>
</feature>
<evidence type="ECO:0000256" key="6">
    <source>
        <dbReference type="ARBA" id="ARBA00022723"/>
    </source>
</evidence>
<dbReference type="PANTHER" id="PTHR11972">
    <property type="entry name" value="NADPH OXIDASE"/>
    <property type="match status" value="1"/>
</dbReference>
<evidence type="ECO:0000256" key="11">
    <source>
        <dbReference type="ARBA" id="ARBA00023136"/>
    </source>
</evidence>
<comment type="subcellular location">
    <subcellularLocation>
        <location evidence="2">Membrane</location>
        <topology evidence="2">Multi-pass membrane protein</topology>
    </subcellularLocation>
</comment>
<evidence type="ECO:0000256" key="13">
    <source>
        <dbReference type="ARBA" id="ARBA00066905"/>
    </source>
</evidence>
<dbReference type="InterPro" id="IPR013130">
    <property type="entry name" value="Fe3_Rdtase_TM_dom"/>
</dbReference>
<dbReference type="PROSITE" id="PS51384">
    <property type="entry name" value="FAD_FR"/>
    <property type="match status" value="1"/>
</dbReference>
<feature type="transmembrane region" description="Helical" evidence="14">
    <location>
        <begin position="239"/>
        <end position="258"/>
    </location>
</feature>
<name>A0AAF0WFI5_DAUCS</name>
<dbReference type="InterPro" id="IPR050369">
    <property type="entry name" value="RBOH/FRE"/>
</dbReference>
<evidence type="ECO:0000256" key="5">
    <source>
        <dbReference type="ARBA" id="ARBA00022692"/>
    </source>
</evidence>
<keyword evidence="6" id="KW-0479">Metal-binding</keyword>
<dbReference type="GO" id="GO:0006811">
    <property type="term" value="P:monoatomic ion transport"/>
    <property type="evidence" value="ECO:0007669"/>
    <property type="project" value="UniProtKB-KW"/>
</dbReference>
<comment type="cofactor">
    <cofactor evidence="1">
        <name>FAD</name>
        <dbReference type="ChEBI" id="CHEBI:57692"/>
    </cofactor>
</comment>
<evidence type="ECO:0000256" key="10">
    <source>
        <dbReference type="ARBA" id="ARBA00023065"/>
    </source>
</evidence>
<feature type="transmembrane region" description="Helical" evidence="14">
    <location>
        <begin position="278"/>
        <end position="307"/>
    </location>
</feature>
<feature type="transmembrane region" description="Helical" evidence="14">
    <location>
        <begin position="527"/>
        <end position="553"/>
    </location>
</feature>
<keyword evidence="5 14" id="KW-0812">Transmembrane</keyword>
<feature type="transmembrane region" description="Helical" evidence="14">
    <location>
        <begin position="104"/>
        <end position="129"/>
    </location>
</feature>
<dbReference type="FunFam" id="3.40.50.80:FF:000039">
    <property type="entry name" value="Ferric reduction oxidase 3"/>
    <property type="match status" value="1"/>
</dbReference>
<dbReference type="Pfam" id="PF01794">
    <property type="entry name" value="Ferric_reduct"/>
    <property type="match status" value="1"/>
</dbReference>
<keyword evidence="7 14" id="KW-1133">Transmembrane helix</keyword>
<evidence type="ECO:0000259" key="15">
    <source>
        <dbReference type="PROSITE" id="PS51384"/>
    </source>
</evidence>